<protein>
    <submittedName>
        <fullName evidence="5">Predicted protein</fullName>
    </submittedName>
</protein>
<evidence type="ECO:0000259" key="4">
    <source>
        <dbReference type="PROSITE" id="PS51158"/>
    </source>
</evidence>
<keyword evidence="1" id="KW-0723">Serine/threonine-protein kinase</keyword>
<evidence type="ECO:0000256" key="3">
    <source>
        <dbReference type="ARBA" id="ARBA00022777"/>
    </source>
</evidence>
<gene>
    <name evidence="5" type="ORF">LACBIDRAFT_303845</name>
</gene>
<dbReference type="GeneID" id="6079895"/>
<dbReference type="EMBL" id="DS547115">
    <property type="protein sequence ID" value="EDR04945.1"/>
    <property type="molecule type" value="Genomic_DNA"/>
</dbReference>
<dbReference type="GO" id="GO:0004674">
    <property type="term" value="F:protein serine/threonine kinase activity"/>
    <property type="evidence" value="ECO:0007669"/>
    <property type="project" value="UniProtKB-KW"/>
</dbReference>
<evidence type="ECO:0000256" key="2">
    <source>
        <dbReference type="ARBA" id="ARBA00022679"/>
    </source>
</evidence>
<dbReference type="RefSeq" id="XP_001884335.1">
    <property type="nucleotide sequence ID" value="XM_001884300.1"/>
</dbReference>
<dbReference type="AlphaFoldDB" id="B0DKG9"/>
<dbReference type="GO" id="GO:0005524">
    <property type="term" value="F:ATP binding"/>
    <property type="evidence" value="ECO:0007669"/>
    <property type="project" value="InterPro"/>
</dbReference>
<feature type="domain" description="Alpha-type protein kinase" evidence="4">
    <location>
        <begin position="81"/>
        <end position="356"/>
    </location>
</feature>
<dbReference type="CDD" id="cd04515">
    <property type="entry name" value="Alpha_kinase"/>
    <property type="match status" value="1"/>
</dbReference>
<dbReference type="InterPro" id="IPR011009">
    <property type="entry name" value="Kinase-like_dom_sf"/>
</dbReference>
<dbReference type="InParanoid" id="B0DKG9"/>
<keyword evidence="6" id="KW-1185">Reference proteome</keyword>
<dbReference type="Proteomes" id="UP000001194">
    <property type="component" value="Unassembled WGS sequence"/>
</dbReference>
<keyword evidence="2" id="KW-0808">Transferase</keyword>
<dbReference type="KEGG" id="lbc:LACBIDRAFT_303845"/>
<dbReference type="InterPro" id="IPR004166">
    <property type="entry name" value="a-kinase_dom"/>
</dbReference>
<organism evidence="6">
    <name type="scientific">Laccaria bicolor (strain S238N-H82 / ATCC MYA-4686)</name>
    <name type="common">Bicoloured deceiver</name>
    <name type="synonym">Laccaria laccata var. bicolor</name>
    <dbReference type="NCBI Taxonomy" id="486041"/>
    <lineage>
        <taxon>Eukaryota</taxon>
        <taxon>Fungi</taxon>
        <taxon>Dikarya</taxon>
        <taxon>Basidiomycota</taxon>
        <taxon>Agaricomycotina</taxon>
        <taxon>Agaricomycetes</taxon>
        <taxon>Agaricomycetidae</taxon>
        <taxon>Agaricales</taxon>
        <taxon>Agaricineae</taxon>
        <taxon>Hydnangiaceae</taxon>
        <taxon>Laccaria</taxon>
    </lineage>
</organism>
<dbReference type="SUPFAM" id="SSF56112">
    <property type="entry name" value="Protein kinase-like (PK-like)"/>
    <property type="match status" value="1"/>
</dbReference>
<proteinExistence type="predicted"/>
<evidence type="ECO:0000256" key="1">
    <source>
        <dbReference type="ARBA" id="ARBA00022527"/>
    </source>
</evidence>
<evidence type="ECO:0000313" key="5">
    <source>
        <dbReference type="EMBL" id="EDR04945.1"/>
    </source>
</evidence>
<name>B0DKG9_LACBS</name>
<dbReference type="PROSITE" id="PS51158">
    <property type="entry name" value="ALPHA_KINASE"/>
    <property type="match status" value="1"/>
</dbReference>
<keyword evidence="3" id="KW-0418">Kinase</keyword>
<sequence length="387" mass="43402">MPSERDLLGTVESLFERLKQEGKITPNNIKDHQLTLCVYVCEVEDWEEDDDGLTSSYTSSFRPCRNPAVESPIQVELAYDEYEFERTTFTTDTYGNLLEHVSLDTETIKIARDWRRHVSDKPASGYISKGFMKFAFAGQTGGKMYAIFQCKLEQVVEAQNSIDLIAELCLLALGQYFANSFEPRVRAMGAAVEPSKLLNQLWAGLIVLATRHSWNFEGAFMGKVTSGMLPHPADGEEDNRSLIYPIFLVAPLIATTGLYKERKFSGNDQAGNNNDEVGRVIDAYSHHVLVDSNGFLLLSDLQGVVGPDKEVILFDPQAHSFTCETGFWDGGRICMEEWQKQHTCQALCRKLGLKDAVVTLGECELTPPLVERPLRFGFPSPKKEVHD</sequence>
<dbReference type="Pfam" id="PF02816">
    <property type="entry name" value="Alpha_kinase"/>
    <property type="match status" value="1"/>
</dbReference>
<accession>B0DKG9</accession>
<dbReference type="HOGENOM" id="CLU_060149_1_0_1"/>
<evidence type="ECO:0000313" key="6">
    <source>
        <dbReference type="Proteomes" id="UP000001194"/>
    </source>
</evidence>
<dbReference type="Gene3D" id="3.20.200.10">
    <property type="entry name" value="MHCK/EF2 kinase"/>
    <property type="match status" value="1"/>
</dbReference>
<reference evidence="5 6" key="1">
    <citation type="journal article" date="2008" name="Nature">
        <title>The genome of Laccaria bicolor provides insights into mycorrhizal symbiosis.</title>
        <authorList>
            <person name="Martin F."/>
            <person name="Aerts A."/>
            <person name="Ahren D."/>
            <person name="Brun A."/>
            <person name="Danchin E.G.J."/>
            <person name="Duchaussoy F."/>
            <person name="Gibon J."/>
            <person name="Kohler A."/>
            <person name="Lindquist E."/>
            <person name="Pereda V."/>
            <person name="Salamov A."/>
            <person name="Shapiro H.J."/>
            <person name="Wuyts J."/>
            <person name="Blaudez D."/>
            <person name="Buee M."/>
            <person name="Brokstein P."/>
            <person name="Canbaeck B."/>
            <person name="Cohen D."/>
            <person name="Courty P.E."/>
            <person name="Coutinho P.M."/>
            <person name="Delaruelle C."/>
            <person name="Detter J.C."/>
            <person name="Deveau A."/>
            <person name="DiFazio S."/>
            <person name="Duplessis S."/>
            <person name="Fraissinet-Tachet L."/>
            <person name="Lucic E."/>
            <person name="Frey-Klett P."/>
            <person name="Fourrey C."/>
            <person name="Feussner I."/>
            <person name="Gay G."/>
            <person name="Grimwood J."/>
            <person name="Hoegger P.J."/>
            <person name="Jain P."/>
            <person name="Kilaru S."/>
            <person name="Labbe J."/>
            <person name="Lin Y.C."/>
            <person name="Legue V."/>
            <person name="Le Tacon F."/>
            <person name="Marmeisse R."/>
            <person name="Melayah D."/>
            <person name="Montanini B."/>
            <person name="Muratet M."/>
            <person name="Nehls U."/>
            <person name="Niculita-Hirzel H."/>
            <person name="Oudot-Le Secq M.P."/>
            <person name="Peter M."/>
            <person name="Quesneville H."/>
            <person name="Rajashekar B."/>
            <person name="Reich M."/>
            <person name="Rouhier N."/>
            <person name="Schmutz J."/>
            <person name="Yin T."/>
            <person name="Chalot M."/>
            <person name="Henrissat B."/>
            <person name="Kuees U."/>
            <person name="Lucas S."/>
            <person name="Van de Peer Y."/>
            <person name="Podila G.K."/>
            <person name="Polle A."/>
            <person name="Pukkila P.J."/>
            <person name="Richardson P.M."/>
            <person name="Rouze P."/>
            <person name="Sanders I.R."/>
            <person name="Stajich J.E."/>
            <person name="Tunlid A."/>
            <person name="Tuskan G."/>
            <person name="Grigoriev I.V."/>
        </authorList>
    </citation>
    <scope>NUCLEOTIDE SEQUENCE [LARGE SCALE GENOMIC DNA]</scope>
    <source>
        <strain evidence="6">S238N-H82 / ATCC MYA-4686</strain>
    </source>
</reference>
<dbReference type="OrthoDB" id="301415at2759"/>